<dbReference type="AlphaFoldDB" id="G9PBN1"/>
<reference evidence="2 3" key="1">
    <citation type="journal article" date="2011" name="Genome Biol.">
        <title>Comparative genome sequence analysis underscores mycoparasitism as the ancestral life style of Trichoderma.</title>
        <authorList>
            <person name="Kubicek C.P."/>
            <person name="Herrera-Estrella A."/>
            <person name="Seidl-Seiboth V."/>
            <person name="Martinez D.A."/>
            <person name="Druzhinina I.S."/>
            <person name="Thon M."/>
            <person name="Zeilinger S."/>
            <person name="Casas-Flores S."/>
            <person name="Horwitz B.A."/>
            <person name="Mukherjee P.K."/>
            <person name="Mukherjee M."/>
            <person name="Kredics L."/>
            <person name="Alcaraz L.D."/>
            <person name="Aerts A."/>
            <person name="Antal Z."/>
            <person name="Atanasova L."/>
            <person name="Cervantes-Badillo M.G."/>
            <person name="Challacombe J."/>
            <person name="Chertkov O."/>
            <person name="McCluskey K."/>
            <person name="Coulpier F."/>
            <person name="Deshpande N."/>
            <person name="von Doehren H."/>
            <person name="Ebbole D.J."/>
            <person name="Esquivel-Naranjo E.U."/>
            <person name="Fekete E."/>
            <person name="Flipphi M."/>
            <person name="Glaser F."/>
            <person name="Gomez-Rodriguez E.Y."/>
            <person name="Gruber S."/>
            <person name="Han C."/>
            <person name="Henrissat B."/>
            <person name="Hermosa R."/>
            <person name="Hernandez-Onate M."/>
            <person name="Karaffa L."/>
            <person name="Kosti I."/>
            <person name="Le Crom S."/>
            <person name="Lindquist E."/>
            <person name="Lucas S."/>
            <person name="Luebeck M."/>
            <person name="Luebeck P.S."/>
            <person name="Margeot A."/>
            <person name="Metz B."/>
            <person name="Misra M."/>
            <person name="Nevalainen H."/>
            <person name="Omann M."/>
            <person name="Packer N."/>
            <person name="Perrone G."/>
            <person name="Uresti-Rivera E.E."/>
            <person name="Salamov A."/>
            <person name="Schmoll M."/>
            <person name="Seiboth B."/>
            <person name="Shapiro H."/>
            <person name="Sukno S."/>
            <person name="Tamayo-Ramos J.A."/>
            <person name="Tisch D."/>
            <person name="Wiest A."/>
            <person name="Wilkinson H.H."/>
            <person name="Zhang M."/>
            <person name="Coutinho P.M."/>
            <person name="Kenerley C.M."/>
            <person name="Monte E."/>
            <person name="Baker S.E."/>
            <person name="Grigoriev I.V."/>
        </authorList>
    </citation>
    <scope>NUCLEOTIDE SEQUENCE [LARGE SCALE GENOMIC DNA]</scope>
    <source>
        <strain evidence="3">ATCC 20476 / IMI 206040</strain>
    </source>
</reference>
<accession>G9PBN1</accession>
<evidence type="ECO:0000313" key="2">
    <source>
        <dbReference type="EMBL" id="EHK39775.1"/>
    </source>
</evidence>
<name>G9PBN1_HYPAI</name>
<feature type="compositionally biased region" description="Basic and acidic residues" evidence="1">
    <location>
        <begin position="185"/>
        <end position="202"/>
    </location>
</feature>
<feature type="region of interest" description="Disordered" evidence="1">
    <location>
        <begin position="90"/>
        <end position="202"/>
    </location>
</feature>
<proteinExistence type="predicted"/>
<sequence>MLHHRFECCVLRYQTVYDTPIRQVAYSRDSRAPSRSKQERSDKSYEEPNGSNMDTDPVSCNMASAFYEIMRDSGLQRQLEHGWGNSYAHDGAADSASSPTSDFGDASRSDQSRSRQSSKVSSPLGSRRVAQRRDGKRLKSPKSKTSGGSQVKEEDEEESMEDIQPMPESGNPYSLKYDAQAAATGEDHRTSGYKLNREDYADREYLRGLDSELDTLRKHLLQRANPPRSFP</sequence>
<protein>
    <submittedName>
        <fullName evidence="2">Uncharacterized protein</fullName>
    </submittedName>
</protein>
<gene>
    <name evidence="2" type="ORF">TRIATDRAFT_303063</name>
</gene>
<dbReference type="EMBL" id="ABDG02000029">
    <property type="protein sequence ID" value="EHK39775.1"/>
    <property type="molecule type" value="Genomic_DNA"/>
</dbReference>
<dbReference type="HOGENOM" id="CLU_1321731_0_0_1"/>
<dbReference type="OMA" id="PGSCHMA"/>
<feature type="region of interest" description="Disordered" evidence="1">
    <location>
        <begin position="27"/>
        <end position="58"/>
    </location>
</feature>
<evidence type="ECO:0000313" key="3">
    <source>
        <dbReference type="Proteomes" id="UP000005426"/>
    </source>
</evidence>
<dbReference type="OrthoDB" id="4896980at2759"/>
<evidence type="ECO:0000256" key="1">
    <source>
        <dbReference type="SAM" id="MobiDB-lite"/>
    </source>
</evidence>
<feature type="compositionally biased region" description="Basic and acidic residues" evidence="1">
    <location>
        <begin position="28"/>
        <end position="46"/>
    </location>
</feature>
<dbReference type="Proteomes" id="UP000005426">
    <property type="component" value="Unassembled WGS sequence"/>
</dbReference>
<comment type="caution">
    <text evidence="2">The sequence shown here is derived from an EMBL/GenBank/DDBJ whole genome shotgun (WGS) entry which is preliminary data.</text>
</comment>
<organism evidence="2 3">
    <name type="scientific">Hypocrea atroviridis (strain ATCC 20476 / IMI 206040)</name>
    <name type="common">Trichoderma atroviride</name>
    <dbReference type="NCBI Taxonomy" id="452589"/>
    <lineage>
        <taxon>Eukaryota</taxon>
        <taxon>Fungi</taxon>
        <taxon>Dikarya</taxon>
        <taxon>Ascomycota</taxon>
        <taxon>Pezizomycotina</taxon>
        <taxon>Sordariomycetes</taxon>
        <taxon>Hypocreomycetidae</taxon>
        <taxon>Hypocreales</taxon>
        <taxon>Hypocreaceae</taxon>
        <taxon>Trichoderma</taxon>
    </lineage>
</organism>
<keyword evidence="3" id="KW-1185">Reference proteome</keyword>
<dbReference type="eggNOG" id="ENOG502THK9">
    <property type="taxonomic scope" value="Eukaryota"/>
</dbReference>